<keyword evidence="1" id="KW-0175">Coiled coil</keyword>
<name>A0A0F7ZRK9_9HYPO</name>
<dbReference type="AlphaFoldDB" id="A0A0F7ZRK9"/>
<gene>
    <name evidence="3" type="ORF">HIM_10811</name>
</gene>
<protein>
    <submittedName>
        <fullName evidence="3">Uncharacterized protein</fullName>
    </submittedName>
</protein>
<feature type="region of interest" description="Disordered" evidence="2">
    <location>
        <begin position="1"/>
        <end position="28"/>
    </location>
</feature>
<dbReference type="EMBL" id="KQ030678">
    <property type="protein sequence ID" value="KJZ69793.1"/>
    <property type="molecule type" value="Genomic_DNA"/>
</dbReference>
<proteinExistence type="predicted"/>
<reference evidence="3 4" key="1">
    <citation type="journal article" date="2014" name="Genome Biol. Evol.">
        <title>Comparative genomics and transcriptomics analyses reveal divergent lifestyle features of nematode endoparasitic fungus Hirsutella minnesotensis.</title>
        <authorList>
            <person name="Lai Y."/>
            <person name="Liu K."/>
            <person name="Zhang X."/>
            <person name="Zhang X."/>
            <person name="Li K."/>
            <person name="Wang N."/>
            <person name="Shu C."/>
            <person name="Wu Y."/>
            <person name="Wang C."/>
            <person name="Bushley K.E."/>
            <person name="Xiang M."/>
            <person name="Liu X."/>
        </authorList>
    </citation>
    <scope>NUCLEOTIDE SEQUENCE [LARGE SCALE GENOMIC DNA]</scope>
    <source>
        <strain evidence="3 4">3608</strain>
    </source>
</reference>
<evidence type="ECO:0000256" key="1">
    <source>
        <dbReference type="SAM" id="Coils"/>
    </source>
</evidence>
<sequence length="219" mass="24478">MTPSGISKPATQEAFANPTNVSTDGGDAREDECIEARAHLDRLISLLVKFASTKGATELQERLESIDQLNAENQALNVTNDRNMCSIADRERLVAELRTKLATSMAEERRLHEVLKTEQEASRKRLLELQSNGEQLSKISKSKEALQARIRDLVEEKKSLTTNAKDVDETNRRLERSLTETTRSLEAKGVELEQARETVRGLRLFTADISTLLTQEAAT</sequence>
<evidence type="ECO:0000313" key="3">
    <source>
        <dbReference type="EMBL" id="KJZ69793.1"/>
    </source>
</evidence>
<evidence type="ECO:0000256" key="2">
    <source>
        <dbReference type="SAM" id="MobiDB-lite"/>
    </source>
</evidence>
<dbReference type="Proteomes" id="UP000054481">
    <property type="component" value="Unassembled WGS sequence"/>
</dbReference>
<keyword evidence="4" id="KW-1185">Reference proteome</keyword>
<evidence type="ECO:0000313" key="4">
    <source>
        <dbReference type="Proteomes" id="UP000054481"/>
    </source>
</evidence>
<accession>A0A0F7ZRK9</accession>
<feature type="coiled-coil region" evidence="1">
    <location>
        <begin position="136"/>
        <end position="177"/>
    </location>
</feature>
<organism evidence="3 4">
    <name type="scientific">Hirsutella minnesotensis 3608</name>
    <dbReference type="NCBI Taxonomy" id="1043627"/>
    <lineage>
        <taxon>Eukaryota</taxon>
        <taxon>Fungi</taxon>
        <taxon>Dikarya</taxon>
        <taxon>Ascomycota</taxon>
        <taxon>Pezizomycotina</taxon>
        <taxon>Sordariomycetes</taxon>
        <taxon>Hypocreomycetidae</taxon>
        <taxon>Hypocreales</taxon>
        <taxon>Ophiocordycipitaceae</taxon>
        <taxon>Hirsutella</taxon>
    </lineage>
</organism>